<feature type="transmembrane region" description="Helical" evidence="1">
    <location>
        <begin position="6"/>
        <end position="27"/>
    </location>
</feature>
<evidence type="ECO:0000313" key="2">
    <source>
        <dbReference type="EMBL" id="EAS43174.1"/>
    </source>
</evidence>
<evidence type="ECO:0000313" key="3">
    <source>
        <dbReference type="Proteomes" id="UP000003789"/>
    </source>
</evidence>
<dbReference type="AlphaFoldDB" id="Q1Z3Q4"/>
<dbReference type="HOGENOM" id="CLU_2480644_0_0_6"/>
<reference evidence="2 3" key="1">
    <citation type="submission" date="2006-03" db="EMBL/GenBank/DDBJ databases">
        <authorList>
            <person name="Bartlett D.H."/>
            <person name="Valle G."/>
            <person name="Lauro F.M."/>
            <person name="Vezzi A."/>
            <person name="Simonato F."/>
            <person name="Eloe E."/>
            <person name="Vitulo N."/>
            <person name="Stratton T.K."/>
            <person name="D'angelo M."/>
            <person name="Ferriera S."/>
            <person name="Johnson J."/>
            <person name="Kravitz S."/>
            <person name="Beeson K."/>
            <person name="Sutton G."/>
            <person name="Rogers Y."/>
            <person name="Friedman R."/>
            <person name="Frazier M."/>
            <person name="Venter J.C."/>
        </authorList>
    </citation>
    <scope>NUCLEOTIDE SEQUENCE [LARGE SCALE GENOMIC DNA]</scope>
    <source>
        <strain evidence="2 3">3TCK</strain>
    </source>
</reference>
<dbReference type="EMBL" id="AAPH01000013">
    <property type="protein sequence ID" value="EAS43174.1"/>
    <property type="molecule type" value="Genomic_DNA"/>
</dbReference>
<gene>
    <name evidence="2" type="ORF">P3TCK_09658</name>
</gene>
<accession>Q1Z3Q4</accession>
<name>Q1Z3Q4_9GAMM</name>
<sequence length="87" mass="9862">MVTSFRVHTIILLALDAQYVLGMVLIMTKKGFFNILQSSCNTMMKVGITNDIGERKRIIRTATTNCVSLIKILCSHQVLKLLVKHRE</sequence>
<keyword evidence="1" id="KW-1133">Transmembrane helix</keyword>
<comment type="caution">
    <text evidence="2">The sequence shown here is derived from an EMBL/GenBank/DDBJ whole genome shotgun (WGS) entry which is preliminary data.</text>
</comment>
<evidence type="ECO:0000256" key="1">
    <source>
        <dbReference type="SAM" id="Phobius"/>
    </source>
</evidence>
<organism evidence="2 3">
    <name type="scientific">Photobacterium profundum 3TCK</name>
    <dbReference type="NCBI Taxonomy" id="314280"/>
    <lineage>
        <taxon>Bacteria</taxon>
        <taxon>Pseudomonadati</taxon>
        <taxon>Pseudomonadota</taxon>
        <taxon>Gammaproteobacteria</taxon>
        <taxon>Vibrionales</taxon>
        <taxon>Vibrionaceae</taxon>
        <taxon>Photobacterium</taxon>
    </lineage>
</organism>
<keyword evidence="1" id="KW-0812">Transmembrane</keyword>
<proteinExistence type="predicted"/>
<dbReference type="Proteomes" id="UP000003789">
    <property type="component" value="Unassembled WGS sequence"/>
</dbReference>
<protein>
    <submittedName>
        <fullName evidence="2">Uncharacterized protein</fullName>
    </submittedName>
</protein>
<keyword evidence="1" id="KW-0472">Membrane</keyword>